<dbReference type="OrthoDB" id="4941332at2759"/>
<keyword evidence="2" id="KW-1133">Transmembrane helix</keyword>
<gene>
    <name evidence="3" type="ORF">B0A48_08501</name>
</gene>
<dbReference type="EMBL" id="NAJO01000016">
    <property type="protein sequence ID" value="OQO06714.1"/>
    <property type="molecule type" value="Genomic_DNA"/>
</dbReference>
<feature type="transmembrane region" description="Helical" evidence="2">
    <location>
        <begin position="114"/>
        <end position="134"/>
    </location>
</feature>
<dbReference type="InParanoid" id="A0A1V8T5Z6"/>
<dbReference type="STRING" id="1507870.A0A1V8T5Z6"/>
<feature type="transmembrane region" description="Helical" evidence="2">
    <location>
        <begin position="219"/>
        <end position="241"/>
    </location>
</feature>
<reference evidence="4" key="1">
    <citation type="submission" date="2017-03" db="EMBL/GenBank/DDBJ databases">
        <title>Genomes of endolithic fungi from Antarctica.</title>
        <authorList>
            <person name="Coleine C."/>
            <person name="Masonjones S."/>
            <person name="Stajich J.E."/>
        </authorList>
    </citation>
    <scope>NUCLEOTIDE SEQUENCE [LARGE SCALE GENOMIC DNA]</scope>
    <source>
        <strain evidence="4">CCFEE 5527</strain>
    </source>
</reference>
<evidence type="ECO:0000256" key="2">
    <source>
        <dbReference type="SAM" id="Phobius"/>
    </source>
</evidence>
<feature type="transmembrane region" description="Helical" evidence="2">
    <location>
        <begin position="185"/>
        <end position="207"/>
    </location>
</feature>
<comment type="caution">
    <text evidence="3">The sequence shown here is derived from an EMBL/GenBank/DDBJ whole genome shotgun (WGS) entry which is preliminary data.</text>
</comment>
<accession>A0A1V8T5Z6</accession>
<dbReference type="AlphaFoldDB" id="A0A1V8T5Z6"/>
<feature type="transmembrane region" description="Helical" evidence="2">
    <location>
        <begin position="88"/>
        <end position="108"/>
    </location>
</feature>
<evidence type="ECO:0000313" key="4">
    <source>
        <dbReference type="Proteomes" id="UP000192596"/>
    </source>
</evidence>
<keyword evidence="2" id="KW-0472">Membrane</keyword>
<proteinExistence type="predicted"/>
<feature type="compositionally biased region" description="Basic and acidic residues" evidence="1">
    <location>
        <begin position="264"/>
        <end position="285"/>
    </location>
</feature>
<organism evidence="3 4">
    <name type="scientific">Cryoendolithus antarcticus</name>
    <dbReference type="NCBI Taxonomy" id="1507870"/>
    <lineage>
        <taxon>Eukaryota</taxon>
        <taxon>Fungi</taxon>
        <taxon>Dikarya</taxon>
        <taxon>Ascomycota</taxon>
        <taxon>Pezizomycotina</taxon>
        <taxon>Dothideomycetes</taxon>
        <taxon>Dothideomycetidae</taxon>
        <taxon>Cladosporiales</taxon>
        <taxon>Cladosporiaceae</taxon>
        <taxon>Cryoendolithus</taxon>
    </lineage>
</organism>
<name>A0A1V8T5Z6_9PEZI</name>
<feature type="region of interest" description="Disordered" evidence="1">
    <location>
        <begin position="253"/>
        <end position="285"/>
    </location>
</feature>
<evidence type="ECO:0000256" key="1">
    <source>
        <dbReference type="SAM" id="MobiDB-lite"/>
    </source>
</evidence>
<protein>
    <submittedName>
        <fullName evidence="3">Uncharacterized protein</fullName>
    </submittedName>
</protein>
<evidence type="ECO:0000313" key="3">
    <source>
        <dbReference type="EMBL" id="OQO06714.1"/>
    </source>
</evidence>
<keyword evidence="2" id="KW-0812">Transmembrane</keyword>
<sequence length="285" mass="31598">MSELFSAFGYPARLIGRLPLLPRYLWAGSSLSANNDYVLLRYGPTYKLRPWLLLDTSELEVIERLLNEGSDIDIVAFRTAHLLTASNLTVVGGLLASASSAILTLPSLDNVHYAARGLFILSLMLSLLSVYFTILQQRVLNNQDAHALRLWLWDSTIYTLPTDPERVLRRSSLSSNILLQSPFELLSISIALFLGALGFYLGLAYASKVRLSKGSDSNIAVLIAFIAATFFSLAVFGQSLGQKDREMAKCRQIESDGLQGSRDPSADFEHPATEFAYSRKDRERA</sequence>
<dbReference type="Proteomes" id="UP000192596">
    <property type="component" value="Unassembled WGS sequence"/>
</dbReference>
<keyword evidence="4" id="KW-1185">Reference proteome</keyword>